<dbReference type="InterPro" id="IPR036779">
    <property type="entry name" value="LysM_dom_sf"/>
</dbReference>
<evidence type="ECO:0000259" key="2">
    <source>
        <dbReference type="Pfam" id="PF01476"/>
    </source>
</evidence>
<dbReference type="OrthoDB" id="2107166at2759"/>
<reference evidence="4" key="2">
    <citation type="submission" date="2015-01" db="EMBL/GenBank/DDBJ databases">
        <title>Evolutionary Origins and Diversification of the Mycorrhizal Mutualists.</title>
        <authorList>
            <consortium name="DOE Joint Genome Institute"/>
            <consortium name="Mycorrhizal Genomics Consortium"/>
            <person name="Kohler A."/>
            <person name="Kuo A."/>
            <person name="Nagy L.G."/>
            <person name="Floudas D."/>
            <person name="Copeland A."/>
            <person name="Barry K.W."/>
            <person name="Cichocki N."/>
            <person name="Veneault-Fourrey C."/>
            <person name="LaButti K."/>
            <person name="Lindquist E.A."/>
            <person name="Lipzen A."/>
            <person name="Lundell T."/>
            <person name="Morin E."/>
            <person name="Murat C."/>
            <person name="Riley R."/>
            <person name="Ohm R."/>
            <person name="Sun H."/>
            <person name="Tunlid A."/>
            <person name="Henrissat B."/>
            <person name="Grigoriev I.V."/>
            <person name="Hibbett D.S."/>
            <person name="Martin F."/>
        </authorList>
    </citation>
    <scope>NUCLEOTIDE SEQUENCE [LARGE SCALE GENOMIC DNA]</scope>
    <source>
        <strain evidence="4">MAFF 305830</strain>
    </source>
</reference>
<dbReference type="HOGENOM" id="CLU_1536148_0_0_1"/>
<accession>A0A0C3BPL9</accession>
<feature type="region of interest" description="Disordered" evidence="1">
    <location>
        <begin position="1"/>
        <end position="32"/>
    </location>
</feature>
<dbReference type="EMBL" id="KN824278">
    <property type="protein sequence ID" value="KIM33391.1"/>
    <property type="molecule type" value="Genomic_DNA"/>
</dbReference>
<dbReference type="Pfam" id="PF01476">
    <property type="entry name" value="LysM"/>
    <property type="match status" value="1"/>
</dbReference>
<evidence type="ECO:0000313" key="3">
    <source>
        <dbReference type="EMBL" id="KIM33391.1"/>
    </source>
</evidence>
<feature type="compositionally biased region" description="Low complexity" evidence="1">
    <location>
        <begin position="1"/>
        <end position="14"/>
    </location>
</feature>
<evidence type="ECO:0000313" key="4">
    <source>
        <dbReference type="Proteomes" id="UP000054097"/>
    </source>
</evidence>
<feature type="domain" description="LysM" evidence="2">
    <location>
        <begin position="34"/>
        <end position="64"/>
    </location>
</feature>
<sequence length="190" mass="21321">MDSSDAISASQASEDVSRPEEPTETSGPAKYWLKKGDTLHGVALRFKVDGREICRLNGLPPSTLSTTPHLLHTRSFILLPPTDRKPPPPPPEAEAREEQRKKERAAKQFQFVTKEVDWRIAKAYVALADIDDIDDEYGMKRKEAGRARPQSGTAGTAVERYMDDDEWERDQLQAGLSPRIPQFPFFASKA</sequence>
<feature type="region of interest" description="Disordered" evidence="1">
    <location>
        <begin position="78"/>
        <end position="105"/>
    </location>
</feature>
<name>A0A0C3BPL9_SERVB</name>
<evidence type="ECO:0000256" key="1">
    <source>
        <dbReference type="SAM" id="MobiDB-lite"/>
    </source>
</evidence>
<reference evidence="3 4" key="1">
    <citation type="submission" date="2014-04" db="EMBL/GenBank/DDBJ databases">
        <authorList>
            <consortium name="DOE Joint Genome Institute"/>
            <person name="Kuo A."/>
            <person name="Zuccaro A."/>
            <person name="Kohler A."/>
            <person name="Nagy L.G."/>
            <person name="Floudas D."/>
            <person name="Copeland A."/>
            <person name="Barry K.W."/>
            <person name="Cichocki N."/>
            <person name="Veneault-Fourrey C."/>
            <person name="LaButti K."/>
            <person name="Lindquist E.A."/>
            <person name="Lipzen A."/>
            <person name="Lundell T."/>
            <person name="Morin E."/>
            <person name="Murat C."/>
            <person name="Sun H."/>
            <person name="Tunlid A."/>
            <person name="Henrissat B."/>
            <person name="Grigoriev I.V."/>
            <person name="Hibbett D.S."/>
            <person name="Martin F."/>
            <person name="Nordberg H.P."/>
            <person name="Cantor M.N."/>
            <person name="Hua S.X."/>
        </authorList>
    </citation>
    <scope>NUCLEOTIDE SEQUENCE [LARGE SCALE GENOMIC DNA]</scope>
    <source>
        <strain evidence="3 4">MAFF 305830</strain>
    </source>
</reference>
<dbReference type="CDD" id="cd00118">
    <property type="entry name" value="LysM"/>
    <property type="match status" value="1"/>
</dbReference>
<dbReference type="InterPro" id="IPR018392">
    <property type="entry name" value="LysM"/>
</dbReference>
<dbReference type="AlphaFoldDB" id="A0A0C3BPL9"/>
<dbReference type="Proteomes" id="UP000054097">
    <property type="component" value="Unassembled WGS sequence"/>
</dbReference>
<dbReference type="SUPFAM" id="SSF54106">
    <property type="entry name" value="LysM domain"/>
    <property type="match status" value="1"/>
</dbReference>
<organism evidence="3 4">
    <name type="scientific">Serendipita vermifera MAFF 305830</name>
    <dbReference type="NCBI Taxonomy" id="933852"/>
    <lineage>
        <taxon>Eukaryota</taxon>
        <taxon>Fungi</taxon>
        <taxon>Dikarya</taxon>
        <taxon>Basidiomycota</taxon>
        <taxon>Agaricomycotina</taxon>
        <taxon>Agaricomycetes</taxon>
        <taxon>Sebacinales</taxon>
        <taxon>Serendipitaceae</taxon>
        <taxon>Serendipita</taxon>
    </lineage>
</organism>
<gene>
    <name evidence="3" type="ORF">M408DRAFT_60834</name>
</gene>
<dbReference type="Gene3D" id="3.10.350.10">
    <property type="entry name" value="LysM domain"/>
    <property type="match status" value="1"/>
</dbReference>
<proteinExistence type="predicted"/>
<protein>
    <recommendedName>
        <fullName evidence="2">LysM domain-containing protein</fullName>
    </recommendedName>
</protein>
<keyword evidence="4" id="KW-1185">Reference proteome</keyword>